<evidence type="ECO:0000313" key="2">
    <source>
        <dbReference type="EMBL" id="EMM7458014.1"/>
    </source>
</evidence>
<reference evidence="2" key="1">
    <citation type="submission" date="2024-02" db="EMBL/GenBank/DDBJ databases">
        <authorList>
            <consortium name="Clinical and Environmental Microbiology Branch: Whole genome sequencing antimicrobial resistance pathogens in the healthcare setting"/>
        </authorList>
    </citation>
    <scope>NUCLEOTIDE SEQUENCE</scope>
    <source>
        <strain evidence="2">Whole organism</strain>
    </source>
</reference>
<evidence type="ECO:0000259" key="1">
    <source>
        <dbReference type="Pfam" id="PF22262"/>
    </source>
</evidence>
<dbReference type="AlphaFoldDB" id="A0AAN4EYF6"/>
<evidence type="ECO:0000313" key="3">
    <source>
        <dbReference type="Proteomes" id="UP001169574"/>
    </source>
</evidence>
<sequence length="133" mass="15108">MEIQIMDLYTLIMKAMSTTYSLGSNDCNIMALQVIDLRAGTGWEQVAKYKTIKQGIKQLKELGYISTGDIVREYSDEVTHPIDGDIWIDSENPLIMGVVFSNRLVGVNTEHNEFKLIAIPLDGKFYRVRKYNG</sequence>
<name>A0AAN4EYF6_CITFR</name>
<comment type="caution">
    <text evidence="2">The sequence shown here is derived from an EMBL/GenBank/DDBJ whole genome shotgun (WGS) entry which is preliminary data.</text>
</comment>
<feature type="domain" description="DUF6950" evidence="1">
    <location>
        <begin position="8"/>
        <end position="109"/>
    </location>
</feature>
<dbReference type="Proteomes" id="UP001169574">
    <property type="component" value="Unassembled WGS sequence"/>
</dbReference>
<protein>
    <submittedName>
        <fullName evidence="2">Ornithine carbamoyltransferase</fullName>
    </submittedName>
</protein>
<dbReference type="InterPro" id="IPR053802">
    <property type="entry name" value="DUF6950"/>
</dbReference>
<dbReference type="Pfam" id="PF22262">
    <property type="entry name" value="DUF6950"/>
    <property type="match status" value="1"/>
</dbReference>
<organism evidence="2 3">
    <name type="scientific">Citrobacter freundii</name>
    <dbReference type="NCBI Taxonomy" id="546"/>
    <lineage>
        <taxon>Bacteria</taxon>
        <taxon>Pseudomonadati</taxon>
        <taxon>Pseudomonadota</taxon>
        <taxon>Gammaproteobacteria</taxon>
        <taxon>Enterobacterales</taxon>
        <taxon>Enterobacteriaceae</taxon>
        <taxon>Citrobacter</taxon>
        <taxon>Citrobacter freundii complex</taxon>
    </lineage>
</organism>
<proteinExistence type="predicted"/>
<accession>A0AAN4EYF6</accession>
<gene>
    <name evidence="2" type="ORF">P7U51_002526</name>
</gene>
<dbReference type="EMBL" id="ABLGCN030000004">
    <property type="protein sequence ID" value="EMM7458014.1"/>
    <property type="molecule type" value="Genomic_DNA"/>
</dbReference>